<dbReference type="PANTHER" id="PTHR43205:SF7">
    <property type="entry name" value="PROSTAGLANDIN REDUCTASE 1"/>
    <property type="match status" value="1"/>
</dbReference>
<dbReference type="SMART" id="SM00829">
    <property type="entry name" value="PKS_ER"/>
    <property type="match status" value="1"/>
</dbReference>
<dbReference type="CDD" id="cd05288">
    <property type="entry name" value="PGDH"/>
    <property type="match status" value="1"/>
</dbReference>
<dbReference type="Pfam" id="PF16884">
    <property type="entry name" value="ADH_N_2"/>
    <property type="match status" value="1"/>
</dbReference>
<dbReference type="InterPro" id="IPR011032">
    <property type="entry name" value="GroES-like_sf"/>
</dbReference>
<keyword evidence="1" id="KW-0560">Oxidoreductase</keyword>
<dbReference type="Gene3D" id="3.40.50.720">
    <property type="entry name" value="NAD(P)-binding Rossmann-like Domain"/>
    <property type="match status" value="1"/>
</dbReference>
<feature type="domain" description="Enoyl reductase (ER)" evidence="2">
    <location>
        <begin position="18"/>
        <end position="332"/>
    </location>
</feature>
<reference evidence="3 4" key="1">
    <citation type="submission" date="2021-03" db="EMBL/GenBank/DDBJ databases">
        <title>Sequencing the genomes of 1000 actinobacteria strains.</title>
        <authorList>
            <person name="Klenk H.-P."/>
        </authorList>
    </citation>
    <scope>NUCLEOTIDE SEQUENCE [LARGE SCALE GENOMIC DNA]</scope>
    <source>
        <strain evidence="3 4">DSM 46670</strain>
    </source>
</reference>
<dbReference type="Gene3D" id="3.90.180.10">
    <property type="entry name" value="Medium-chain alcohol dehydrogenases, catalytic domain"/>
    <property type="match status" value="1"/>
</dbReference>
<dbReference type="InterPro" id="IPR020843">
    <property type="entry name" value="ER"/>
</dbReference>
<evidence type="ECO:0000256" key="1">
    <source>
        <dbReference type="ARBA" id="ARBA00023002"/>
    </source>
</evidence>
<proteinExistence type="predicted"/>
<dbReference type="Pfam" id="PF00107">
    <property type="entry name" value="ADH_zinc_N"/>
    <property type="match status" value="1"/>
</dbReference>
<dbReference type="EMBL" id="JAGINW010000001">
    <property type="protein sequence ID" value="MBP2322291.1"/>
    <property type="molecule type" value="Genomic_DNA"/>
</dbReference>
<dbReference type="PANTHER" id="PTHR43205">
    <property type="entry name" value="PROSTAGLANDIN REDUCTASE"/>
    <property type="match status" value="1"/>
</dbReference>
<name>A0ABS4TCY3_9PSEU</name>
<evidence type="ECO:0000259" key="2">
    <source>
        <dbReference type="SMART" id="SM00829"/>
    </source>
</evidence>
<dbReference type="Proteomes" id="UP001519332">
    <property type="component" value="Unassembled WGS sequence"/>
</dbReference>
<dbReference type="InterPro" id="IPR013149">
    <property type="entry name" value="ADH-like_C"/>
</dbReference>
<evidence type="ECO:0000313" key="3">
    <source>
        <dbReference type="EMBL" id="MBP2322291.1"/>
    </source>
</evidence>
<protein>
    <submittedName>
        <fullName evidence="3">NADPH-dependent curcumin reductase CurA</fullName>
    </submittedName>
</protein>
<dbReference type="InterPro" id="IPR036291">
    <property type="entry name" value="NAD(P)-bd_dom_sf"/>
</dbReference>
<accession>A0ABS4TCY3</accession>
<organism evidence="3 4">
    <name type="scientific">Kibdelosporangium banguiense</name>
    <dbReference type="NCBI Taxonomy" id="1365924"/>
    <lineage>
        <taxon>Bacteria</taxon>
        <taxon>Bacillati</taxon>
        <taxon>Actinomycetota</taxon>
        <taxon>Actinomycetes</taxon>
        <taxon>Pseudonocardiales</taxon>
        <taxon>Pseudonocardiaceae</taxon>
        <taxon>Kibdelosporangium</taxon>
    </lineage>
</organism>
<dbReference type="InterPro" id="IPR045010">
    <property type="entry name" value="MDR_fam"/>
</dbReference>
<gene>
    <name evidence="3" type="ORF">JOF56_002676</name>
</gene>
<dbReference type="SUPFAM" id="SSF51735">
    <property type="entry name" value="NAD(P)-binding Rossmann-fold domains"/>
    <property type="match status" value="1"/>
</dbReference>
<dbReference type="InterPro" id="IPR041694">
    <property type="entry name" value="ADH_N_2"/>
</dbReference>
<comment type="caution">
    <text evidence="3">The sequence shown here is derived from an EMBL/GenBank/DDBJ whole genome shotgun (WGS) entry which is preliminary data.</text>
</comment>
<evidence type="ECO:0000313" key="4">
    <source>
        <dbReference type="Proteomes" id="UP001519332"/>
    </source>
</evidence>
<sequence length="334" mass="35980">MSITAREIRLASRPVGEPRPENFELAEIQLPELESGQILVRNQRLSVDPYMRGRMNDVKSYVPPYQVGKAMDGDAVGEVVQSTVADFAEGDTVVHGLGWREYAVVDAKDARKVDPAAAPLSSYLGVLGMPGMTAYIGIVRIAEVKADDVVFVSGAAGAVGSAAGQIARLRGASKVIGSAGSAEKVRYLKEELGFDEAFNYKDGPIGEQLAKAAPDGIDAYFDNVGGDHLEAAIDNFNNYGRIAMCGSISRYNATEPPPGPRNLGKIVGWRLRVQGFLVFDHDDLMPDFTREVGGWVRSGEVKYTETIVEGFENTPQAFMDMLAGANTGKMVVKL</sequence>
<dbReference type="SUPFAM" id="SSF50129">
    <property type="entry name" value="GroES-like"/>
    <property type="match status" value="1"/>
</dbReference>
<keyword evidence="4" id="KW-1185">Reference proteome</keyword>